<feature type="coiled-coil region" evidence="1">
    <location>
        <begin position="40"/>
        <end position="67"/>
    </location>
</feature>
<dbReference type="InterPro" id="IPR036514">
    <property type="entry name" value="SGNH_hydro_sf"/>
</dbReference>
<protein>
    <submittedName>
        <fullName evidence="3">Uncharacterized protein LOC117562790</fullName>
    </submittedName>
</protein>
<dbReference type="SUPFAM" id="SSF52266">
    <property type="entry name" value="SGNH hydrolase"/>
    <property type="match status" value="1"/>
</dbReference>
<accession>A0A6P8WGK5</accession>
<organism evidence="2 3">
    <name type="scientific">Gymnodraco acuticeps</name>
    <name type="common">Antarctic dragonfish</name>
    <dbReference type="NCBI Taxonomy" id="8218"/>
    <lineage>
        <taxon>Eukaryota</taxon>
        <taxon>Metazoa</taxon>
        <taxon>Chordata</taxon>
        <taxon>Craniata</taxon>
        <taxon>Vertebrata</taxon>
        <taxon>Euteleostomi</taxon>
        <taxon>Actinopterygii</taxon>
        <taxon>Neopterygii</taxon>
        <taxon>Teleostei</taxon>
        <taxon>Neoteleostei</taxon>
        <taxon>Acanthomorphata</taxon>
        <taxon>Eupercaria</taxon>
        <taxon>Perciformes</taxon>
        <taxon>Notothenioidei</taxon>
        <taxon>Bathydraconidae</taxon>
        <taxon>Gymnodraco</taxon>
    </lineage>
</organism>
<dbReference type="InParanoid" id="A0A6P8WGK5"/>
<dbReference type="Proteomes" id="UP000515161">
    <property type="component" value="Unplaced"/>
</dbReference>
<keyword evidence="2" id="KW-1185">Reference proteome</keyword>
<evidence type="ECO:0000313" key="2">
    <source>
        <dbReference type="Proteomes" id="UP000515161"/>
    </source>
</evidence>
<gene>
    <name evidence="3" type="primary">LOC117562790</name>
</gene>
<dbReference type="AlphaFoldDB" id="A0A6P8WGK5"/>
<sequence>MQRETVCLTEFAGTGDLGNMSKVQMLLSLKKQRLTAEEIFALFEKTIAEYEEELSRSKEENKRLQKLLDAVLQPQLRIHRAALRKKKMATSSTPNCTTLTVWIIGDSYVRRGAQRATETIGSNLGLDLRVCWFSWGGLRWRGVLPFFSYSLRGIAVPDVLLIHCDLGDVPSVQLLNQMKEDLHQLHHRHPGMKIMLSQINQRRLWRAGANAVKIDKARKFVNSVMATFVHSLNGVIVDHSNIRHDSPGLFLRDRVHFTPRGNDIFLKSLANCLKDHLQRL</sequence>
<dbReference type="GeneID" id="117562790"/>
<reference evidence="3" key="1">
    <citation type="submission" date="2025-08" db="UniProtKB">
        <authorList>
            <consortium name="RefSeq"/>
        </authorList>
    </citation>
    <scope>IDENTIFICATION</scope>
</reference>
<dbReference type="Gene3D" id="3.40.50.1110">
    <property type="entry name" value="SGNH hydrolase"/>
    <property type="match status" value="1"/>
</dbReference>
<name>A0A6P8WGK5_GYMAC</name>
<dbReference type="KEGG" id="gacu:117562790"/>
<evidence type="ECO:0000256" key="1">
    <source>
        <dbReference type="SAM" id="Coils"/>
    </source>
</evidence>
<dbReference type="RefSeq" id="XP_034096570.1">
    <property type="nucleotide sequence ID" value="XM_034240679.1"/>
</dbReference>
<evidence type="ECO:0000313" key="3">
    <source>
        <dbReference type="RefSeq" id="XP_034096570.1"/>
    </source>
</evidence>
<keyword evidence="1" id="KW-0175">Coiled coil</keyword>
<dbReference type="OrthoDB" id="8957104at2759"/>
<proteinExistence type="predicted"/>